<sequence length="56" mass="6223">MAGDSYNVLFPCTGNSTRPILREAILNRISIFTCRPISSIESLAPRKRLDDIGQTN</sequence>
<name>A0A6N1VD79_9HYPH</name>
<reference evidence="1 2" key="1">
    <citation type="submission" date="2020-06" db="EMBL/GenBank/DDBJ databases">
        <title>Oricola thermophila sp. nov. isolated from a tidal sediments.</title>
        <authorList>
            <person name="Kwon K.K."/>
            <person name="Yang S.-H."/>
            <person name="Park M.-J."/>
        </authorList>
    </citation>
    <scope>NUCLEOTIDE SEQUENCE [LARGE SCALE GENOMIC DNA]</scope>
    <source>
        <strain evidence="1 2">MEBiC13590</strain>
    </source>
</reference>
<organism evidence="1 2">
    <name type="scientific">Oricola thermophila</name>
    <dbReference type="NCBI Taxonomy" id="2742145"/>
    <lineage>
        <taxon>Bacteria</taxon>
        <taxon>Pseudomonadati</taxon>
        <taxon>Pseudomonadota</taxon>
        <taxon>Alphaproteobacteria</taxon>
        <taxon>Hyphomicrobiales</taxon>
        <taxon>Ahrensiaceae</taxon>
        <taxon>Oricola</taxon>
    </lineage>
</organism>
<dbReference type="KEGG" id="orm:HTY61_08415"/>
<dbReference type="EMBL" id="CP054836">
    <property type="protein sequence ID" value="QKV18473.1"/>
    <property type="molecule type" value="Genomic_DNA"/>
</dbReference>
<protein>
    <recommendedName>
        <fullName evidence="3">Protein-tyrosine-phosphatase</fullName>
    </recommendedName>
</protein>
<keyword evidence="2" id="KW-1185">Reference proteome</keyword>
<evidence type="ECO:0008006" key="3">
    <source>
        <dbReference type="Google" id="ProtNLM"/>
    </source>
</evidence>
<dbReference type="RefSeq" id="WP_175276366.1">
    <property type="nucleotide sequence ID" value="NZ_CP054836.1"/>
</dbReference>
<proteinExistence type="predicted"/>
<evidence type="ECO:0000313" key="1">
    <source>
        <dbReference type="EMBL" id="QKV18473.1"/>
    </source>
</evidence>
<dbReference type="AlphaFoldDB" id="A0A6N1VD79"/>
<gene>
    <name evidence="1" type="ORF">HTY61_08415</name>
</gene>
<dbReference type="Proteomes" id="UP000509367">
    <property type="component" value="Chromosome"/>
</dbReference>
<accession>A0A6N1VD79</accession>
<evidence type="ECO:0000313" key="2">
    <source>
        <dbReference type="Proteomes" id="UP000509367"/>
    </source>
</evidence>